<proteinExistence type="predicted"/>
<accession>A0A9W7XAL4</accession>
<protein>
    <submittedName>
        <fullName evidence="1">Uncharacterized protein</fullName>
    </submittedName>
</protein>
<gene>
    <name evidence="1" type="ORF">BS78_K294900</name>
</gene>
<evidence type="ECO:0000313" key="1">
    <source>
        <dbReference type="EMBL" id="KAJ1255052.1"/>
    </source>
</evidence>
<organism evidence="1 2">
    <name type="scientific">Paspalum vaginatum</name>
    <name type="common">seashore paspalum</name>
    <dbReference type="NCBI Taxonomy" id="158149"/>
    <lineage>
        <taxon>Eukaryota</taxon>
        <taxon>Viridiplantae</taxon>
        <taxon>Streptophyta</taxon>
        <taxon>Embryophyta</taxon>
        <taxon>Tracheophyta</taxon>
        <taxon>Spermatophyta</taxon>
        <taxon>Magnoliopsida</taxon>
        <taxon>Liliopsida</taxon>
        <taxon>Poales</taxon>
        <taxon>Poaceae</taxon>
        <taxon>PACMAD clade</taxon>
        <taxon>Panicoideae</taxon>
        <taxon>Andropogonodae</taxon>
        <taxon>Paspaleae</taxon>
        <taxon>Paspalinae</taxon>
        <taxon>Paspalum</taxon>
    </lineage>
</organism>
<dbReference type="AlphaFoldDB" id="A0A9W7XAL4"/>
<comment type="caution">
    <text evidence="1">The sequence shown here is derived from an EMBL/GenBank/DDBJ whole genome shotgun (WGS) entry which is preliminary data.</text>
</comment>
<reference evidence="1 2" key="1">
    <citation type="submission" date="2022-10" db="EMBL/GenBank/DDBJ databases">
        <title>WGS assembly of Paspalum vaginatum 540-79.</title>
        <authorList>
            <person name="Sun G."/>
            <person name="Wase N."/>
            <person name="Shu S."/>
            <person name="Jenkins J."/>
            <person name="Zhou B."/>
            <person name="Torres-Rodriguez J."/>
            <person name="Chen C."/>
            <person name="Sandor L."/>
            <person name="Plott C."/>
            <person name="Yoshinga Y."/>
            <person name="Daum C."/>
            <person name="Qi P."/>
            <person name="Barry K."/>
            <person name="Lipzen A."/>
            <person name="Berry L."/>
            <person name="Pedersen C."/>
            <person name="Gottilla T."/>
            <person name="Foltz A."/>
            <person name="Yu H."/>
            <person name="O'Malley R."/>
            <person name="Zhang C."/>
            <person name="Devos K."/>
            <person name="Sigmon B."/>
            <person name="Yu B."/>
            <person name="Obata T."/>
            <person name="Schmutz J."/>
            <person name="Schnable J."/>
        </authorList>
    </citation>
    <scope>NUCLEOTIDE SEQUENCE [LARGE SCALE GENOMIC DNA]</scope>
    <source>
        <strain evidence="2">cv. 540-79</strain>
    </source>
</reference>
<name>A0A9W7XAL4_9POAL</name>
<evidence type="ECO:0000313" key="2">
    <source>
        <dbReference type="Proteomes" id="UP001164776"/>
    </source>
</evidence>
<dbReference type="EMBL" id="MU629821">
    <property type="protein sequence ID" value="KAJ1255052.1"/>
    <property type="molecule type" value="Genomic_DNA"/>
</dbReference>
<sequence>MPSPRGPRVWRPRLTGAGRLPASACPRSRAQGARRPGQAERRCVDGCHCSTDPRPVAACRCRLFCPPPSVLLAKPPRLQYPGVLHHHPDSNFHHGRLVYNSASSEPEILPDTGVLGPFLDRPRPFARLSHGVRRRHCSPVAATLSISSSLPMPATKQHQKAQDMSLGVVANSETPPRTYAFSFIN</sequence>
<dbReference type="Proteomes" id="UP001164776">
    <property type="component" value="Unassembled WGS sequence"/>
</dbReference>
<keyword evidence="2" id="KW-1185">Reference proteome</keyword>